<dbReference type="Gene3D" id="2.10.109.10">
    <property type="entry name" value="Umud Fragment, subunit A"/>
    <property type="match status" value="1"/>
</dbReference>
<sequence length="104" mass="12000">MEASSCSKAEPFALQVLGDSMQPEFMDGVVIVVDPEGVIRDGCYVVALDLKEEYTFRQYREHDEKHFLVPLNDLYETEEFKGPTHIKGVVVQQAGKRRKDRKFY</sequence>
<dbReference type="InterPro" id="IPR015927">
    <property type="entry name" value="Peptidase_S24_S26A/B/C"/>
</dbReference>
<reference evidence="2 3" key="1">
    <citation type="journal article" date="2018" name="ISME J.">
        <title>Endosymbiont genomes yield clues of tubeworm success.</title>
        <authorList>
            <person name="Li Y."/>
            <person name="Liles M.R."/>
            <person name="Halanych K.M."/>
        </authorList>
    </citation>
    <scope>NUCLEOTIDE SEQUENCE [LARGE SCALE GENOMIC DNA]</scope>
    <source>
        <strain evidence="2">A1464</strain>
    </source>
</reference>
<evidence type="ECO:0000259" key="1">
    <source>
        <dbReference type="Pfam" id="PF00717"/>
    </source>
</evidence>
<proteinExistence type="predicted"/>
<keyword evidence="3" id="KW-1185">Reference proteome</keyword>
<dbReference type="AlphaFoldDB" id="A0A370DA96"/>
<evidence type="ECO:0000313" key="3">
    <source>
        <dbReference type="Proteomes" id="UP000254266"/>
    </source>
</evidence>
<gene>
    <name evidence="2" type="ORF">DIZ80_13335</name>
</gene>
<dbReference type="InterPro" id="IPR039418">
    <property type="entry name" value="LexA-like"/>
</dbReference>
<dbReference type="Proteomes" id="UP000254266">
    <property type="component" value="Unassembled WGS sequence"/>
</dbReference>
<dbReference type="CDD" id="cd06529">
    <property type="entry name" value="S24_LexA-like"/>
    <property type="match status" value="1"/>
</dbReference>
<dbReference type="EMBL" id="QFXC01000013">
    <property type="protein sequence ID" value="RDH81096.1"/>
    <property type="molecule type" value="Genomic_DNA"/>
</dbReference>
<dbReference type="InterPro" id="IPR036286">
    <property type="entry name" value="LexA/Signal_pep-like_sf"/>
</dbReference>
<dbReference type="SUPFAM" id="SSF51306">
    <property type="entry name" value="LexA/Signal peptidase"/>
    <property type="match status" value="1"/>
</dbReference>
<accession>A0A370DA96</accession>
<dbReference type="Pfam" id="PF00717">
    <property type="entry name" value="Peptidase_S24"/>
    <property type="match status" value="1"/>
</dbReference>
<protein>
    <submittedName>
        <fullName evidence="2">Peptidase</fullName>
    </submittedName>
</protein>
<evidence type="ECO:0000313" key="2">
    <source>
        <dbReference type="EMBL" id="RDH81096.1"/>
    </source>
</evidence>
<organism evidence="2 3">
    <name type="scientific">endosymbiont of Galathealinum brachiosum</name>
    <dbReference type="NCBI Taxonomy" id="2200906"/>
    <lineage>
        <taxon>Bacteria</taxon>
        <taxon>Pseudomonadati</taxon>
        <taxon>Pseudomonadota</taxon>
        <taxon>Gammaproteobacteria</taxon>
        <taxon>sulfur-oxidizing symbionts</taxon>
    </lineage>
</organism>
<comment type="caution">
    <text evidence="2">The sequence shown here is derived from an EMBL/GenBank/DDBJ whole genome shotgun (WGS) entry which is preliminary data.</text>
</comment>
<name>A0A370DA96_9GAMM</name>
<feature type="domain" description="Peptidase S24/S26A/S26B/S26C" evidence="1">
    <location>
        <begin position="8"/>
        <end position="91"/>
    </location>
</feature>